<evidence type="ECO:0000256" key="2">
    <source>
        <dbReference type="SAM" id="Phobius"/>
    </source>
</evidence>
<dbReference type="RefSeq" id="WP_209265538.1">
    <property type="nucleotide sequence ID" value="NZ_JAFFZN010000012.1"/>
</dbReference>
<organism evidence="3 4">
    <name type="scientific">Streptomyces spirodelae</name>
    <dbReference type="NCBI Taxonomy" id="2812904"/>
    <lineage>
        <taxon>Bacteria</taxon>
        <taxon>Bacillati</taxon>
        <taxon>Actinomycetota</taxon>
        <taxon>Actinomycetes</taxon>
        <taxon>Kitasatosporales</taxon>
        <taxon>Streptomycetaceae</taxon>
        <taxon>Streptomyces</taxon>
    </lineage>
</organism>
<protein>
    <submittedName>
        <fullName evidence="3">Uncharacterized protein</fullName>
    </submittedName>
</protein>
<feature type="region of interest" description="Disordered" evidence="1">
    <location>
        <begin position="320"/>
        <end position="348"/>
    </location>
</feature>
<dbReference type="EMBL" id="JAFFZN010000012">
    <property type="protein sequence ID" value="MBO8186730.1"/>
    <property type="molecule type" value="Genomic_DNA"/>
</dbReference>
<evidence type="ECO:0000313" key="3">
    <source>
        <dbReference type="EMBL" id="MBO8186730.1"/>
    </source>
</evidence>
<proteinExistence type="predicted"/>
<evidence type="ECO:0000313" key="4">
    <source>
        <dbReference type="Proteomes" id="UP001518976"/>
    </source>
</evidence>
<keyword evidence="2" id="KW-0812">Transmembrane</keyword>
<dbReference type="Proteomes" id="UP001518976">
    <property type="component" value="Unassembled WGS sequence"/>
</dbReference>
<feature type="transmembrane region" description="Helical" evidence="2">
    <location>
        <begin position="16"/>
        <end position="37"/>
    </location>
</feature>
<gene>
    <name evidence="3" type="ORF">JW592_14850</name>
</gene>
<name>A0ABS3WU98_9ACTN</name>
<keyword evidence="2" id="KW-1133">Transmembrane helix</keyword>
<sequence length="396" mass="42961">MSFLGRIRGAARRTQLLVVLSGVLALALLAVLVPLLVPDGDDSTECRQAPATARALARDPERAAKALDPGKVVTHAGTEPVRRLLGVTGAPLCEGPEGTRLAGRVLVAATTGRTAEDQAEPARPHTERQALVAYAVVDVLGRGRDQYQPDFPLGLSPYLAQMFASYIQDTSRSVLGGAPSDWEHPTATDEEAEYGDGSGNWATPFPSGHDIHAVFPEPRKTEKVLRRVAASPRAFATLYDAERARFAWYLERLTDNAQEPGEKPKEGVMSTETELERSATFVAELMGARTAAVKDGFALAPSLAAFDRAVLKHTRGLYHPADHRVRTRPSDATLAQRRPDASAGSGKRAVERLMDGRVQLFTVFDTWARKRHIPAGTVEGLRTEMDTRYANALNLL</sequence>
<keyword evidence="2" id="KW-0472">Membrane</keyword>
<accession>A0ABS3WU98</accession>
<keyword evidence="4" id="KW-1185">Reference proteome</keyword>
<comment type="caution">
    <text evidence="3">The sequence shown here is derived from an EMBL/GenBank/DDBJ whole genome shotgun (WGS) entry which is preliminary data.</text>
</comment>
<evidence type="ECO:0000256" key="1">
    <source>
        <dbReference type="SAM" id="MobiDB-lite"/>
    </source>
</evidence>
<reference evidence="3 4" key="1">
    <citation type="submission" date="2021-02" db="EMBL/GenBank/DDBJ databases">
        <title>Streptomyces spirodelae sp. nov., isolated from duckweed.</title>
        <authorList>
            <person name="Saimee Y."/>
            <person name="Duangmal K."/>
        </authorList>
    </citation>
    <scope>NUCLEOTIDE SEQUENCE [LARGE SCALE GENOMIC DNA]</scope>
    <source>
        <strain evidence="3 4">DW4-2</strain>
    </source>
</reference>